<dbReference type="Proteomes" id="UP000250266">
    <property type="component" value="Unassembled WGS sequence"/>
</dbReference>
<dbReference type="Gene3D" id="2.120.10.30">
    <property type="entry name" value="TolB, C-terminal domain"/>
    <property type="match status" value="1"/>
</dbReference>
<accession>A0A8E2EAC3</accession>
<organism evidence="1 2">
    <name type="scientific">Lepidopterella palustris CBS 459.81</name>
    <dbReference type="NCBI Taxonomy" id="1314670"/>
    <lineage>
        <taxon>Eukaryota</taxon>
        <taxon>Fungi</taxon>
        <taxon>Dikarya</taxon>
        <taxon>Ascomycota</taxon>
        <taxon>Pezizomycotina</taxon>
        <taxon>Dothideomycetes</taxon>
        <taxon>Pleosporomycetidae</taxon>
        <taxon>Mytilinidiales</taxon>
        <taxon>Argynnaceae</taxon>
        <taxon>Lepidopterella</taxon>
    </lineage>
</organism>
<dbReference type="PANTHER" id="PTHR42060">
    <property type="entry name" value="NHL REPEAT-CONTAINING PROTEIN-RELATED"/>
    <property type="match status" value="1"/>
</dbReference>
<name>A0A8E2EAC3_9PEZI</name>
<evidence type="ECO:0000313" key="1">
    <source>
        <dbReference type="EMBL" id="OCK79918.1"/>
    </source>
</evidence>
<sequence length="242" mass="26025">MTQNRKQVVFSAAVTVISPFTKDNAVGVIWAFEDETWIENLAVRHNGSFQSTASIVHEFDATDGLLDIFEIQKDVFVVASANVLVATSTAFPDSAKMCKNDMATWELRGIVWRLKVEAGDYSVAIQDVYISPTTSCIPLGVDGIHLVDAYLYYTNFGKGIVGDAAICQNGAAISAFMTIATMAYLNGFVVTPDGTACVAGDKTLCKVSCNVMVNVLAGELNDSALEGAISTQFGRTKRDHDV</sequence>
<dbReference type="OrthoDB" id="9977941at2759"/>
<evidence type="ECO:0000313" key="2">
    <source>
        <dbReference type="Proteomes" id="UP000250266"/>
    </source>
</evidence>
<protein>
    <submittedName>
        <fullName evidence="1">Uncharacterized protein</fullName>
    </submittedName>
</protein>
<dbReference type="InterPro" id="IPR052998">
    <property type="entry name" value="Hetero-Diels-Alderase-like"/>
</dbReference>
<dbReference type="EMBL" id="KV744982">
    <property type="protein sequence ID" value="OCK79918.1"/>
    <property type="molecule type" value="Genomic_DNA"/>
</dbReference>
<reference evidence="1 2" key="1">
    <citation type="journal article" date="2016" name="Nat. Commun.">
        <title>Ectomycorrhizal ecology is imprinted in the genome of the dominant symbiotic fungus Cenococcum geophilum.</title>
        <authorList>
            <consortium name="DOE Joint Genome Institute"/>
            <person name="Peter M."/>
            <person name="Kohler A."/>
            <person name="Ohm R.A."/>
            <person name="Kuo A."/>
            <person name="Krutzmann J."/>
            <person name="Morin E."/>
            <person name="Arend M."/>
            <person name="Barry K.W."/>
            <person name="Binder M."/>
            <person name="Choi C."/>
            <person name="Clum A."/>
            <person name="Copeland A."/>
            <person name="Grisel N."/>
            <person name="Haridas S."/>
            <person name="Kipfer T."/>
            <person name="LaButti K."/>
            <person name="Lindquist E."/>
            <person name="Lipzen A."/>
            <person name="Maire R."/>
            <person name="Meier B."/>
            <person name="Mihaltcheva S."/>
            <person name="Molinier V."/>
            <person name="Murat C."/>
            <person name="Poggeler S."/>
            <person name="Quandt C.A."/>
            <person name="Sperisen C."/>
            <person name="Tritt A."/>
            <person name="Tisserant E."/>
            <person name="Crous P.W."/>
            <person name="Henrissat B."/>
            <person name="Nehls U."/>
            <person name="Egli S."/>
            <person name="Spatafora J.W."/>
            <person name="Grigoriev I.V."/>
            <person name="Martin F.M."/>
        </authorList>
    </citation>
    <scope>NUCLEOTIDE SEQUENCE [LARGE SCALE GENOMIC DNA]</scope>
    <source>
        <strain evidence="1 2">CBS 459.81</strain>
    </source>
</reference>
<keyword evidence="2" id="KW-1185">Reference proteome</keyword>
<gene>
    <name evidence="1" type="ORF">K432DRAFT_417030</name>
</gene>
<proteinExistence type="predicted"/>
<dbReference type="PANTHER" id="PTHR42060:SF1">
    <property type="entry name" value="NHL REPEAT-CONTAINING PROTEIN"/>
    <property type="match status" value="1"/>
</dbReference>
<dbReference type="AlphaFoldDB" id="A0A8E2EAC3"/>
<dbReference type="InterPro" id="IPR011042">
    <property type="entry name" value="6-blade_b-propeller_TolB-like"/>
</dbReference>